<gene>
    <name evidence="1" type="ORF">BGZ80_006098</name>
</gene>
<organism evidence="1 2">
    <name type="scientific">Entomortierella chlamydospora</name>
    <dbReference type="NCBI Taxonomy" id="101097"/>
    <lineage>
        <taxon>Eukaryota</taxon>
        <taxon>Fungi</taxon>
        <taxon>Fungi incertae sedis</taxon>
        <taxon>Mucoromycota</taxon>
        <taxon>Mortierellomycotina</taxon>
        <taxon>Mortierellomycetes</taxon>
        <taxon>Mortierellales</taxon>
        <taxon>Mortierellaceae</taxon>
        <taxon>Entomortierella</taxon>
    </lineage>
</organism>
<reference evidence="1" key="1">
    <citation type="journal article" date="2020" name="Fungal Divers.">
        <title>Resolving the Mortierellaceae phylogeny through synthesis of multi-gene phylogenetics and phylogenomics.</title>
        <authorList>
            <person name="Vandepol N."/>
            <person name="Liber J."/>
            <person name="Desiro A."/>
            <person name="Na H."/>
            <person name="Kennedy M."/>
            <person name="Barry K."/>
            <person name="Grigoriev I.V."/>
            <person name="Miller A.N."/>
            <person name="O'Donnell K."/>
            <person name="Stajich J.E."/>
            <person name="Bonito G."/>
        </authorList>
    </citation>
    <scope>NUCLEOTIDE SEQUENCE</scope>
    <source>
        <strain evidence="1">NRRL 2769</strain>
    </source>
</reference>
<evidence type="ECO:0000313" key="1">
    <source>
        <dbReference type="EMBL" id="KAG0024089.1"/>
    </source>
</evidence>
<accession>A0A9P6N533</accession>
<dbReference type="Proteomes" id="UP000703661">
    <property type="component" value="Unassembled WGS sequence"/>
</dbReference>
<comment type="caution">
    <text evidence="1">The sequence shown here is derived from an EMBL/GenBank/DDBJ whole genome shotgun (WGS) entry which is preliminary data.</text>
</comment>
<keyword evidence="2" id="KW-1185">Reference proteome</keyword>
<dbReference type="Gene3D" id="3.50.50.60">
    <property type="entry name" value="FAD/NAD(P)-binding domain"/>
    <property type="match status" value="1"/>
</dbReference>
<name>A0A9P6N533_9FUNG</name>
<proteinExistence type="predicted"/>
<dbReference type="SUPFAM" id="SSF52047">
    <property type="entry name" value="RNI-like"/>
    <property type="match status" value="1"/>
</dbReference>
<protein>
    <submittedName>
        <fullName evidence="1">Uncharacterized protein</fullName>
    </submittedName>
</protein>
<evidence type="ECO:0000313" key="2">
    <source>
        <dbReference type="Proteomes" id="UP000703661"/>
    </source>
</evidence>
<dbReference type="InterPro" id="IPR032675">
    <property type="entry name" value="LRR_dom_sf"/>
</dbReference>
<dbReference type="SUPFAM" id="SSF51905">
    <property type="entry name" value="FAD/NAD(P)-binding domain"/>
    <property type="match status" value="1"/>
</dbReference>
<dbReference type="Gene3D" id="3.80.10.10">
    <property type="entry name" value="Ribonuclease Inhibitor"/>
    <property type="match status" value="2"/>
</dbReference>
<dbReference type="EMBL" id="JAAAID010000030">
    <property type="protein sequence ID" value="KAG0024089.1"/>
    <property type="molecule type" value="Genomic_DNA"/>
</dbReference>
<dbReference type="InterPro" id="IPR036188">
    <property type="entry name" value="FAD/NAD-bd_sf"/>
</dbReference>
<sequence>MFPWTGQGAANAIQDAVVLANCIFNMSDSTSESITAAFEDYYKQRHHRAAEQIERSRENGKIMTGQSWIQPDSVMQKWYMKIYEYRPQIAWLPLIEHRGIGTVLPQENCRRVTEAKRADFLTPRDRVNCLRVSKIFHAAIISDVWHTIDLGRRRHTGKVLSFPVGEALEHNKSHIRVIRFRGVYPSEYLPLIGCQSIRELVLDATADVYGPDILERVLVGFTTLIELSSATLQNLSIRSDSGQLEPGNNLWNALIQCSSLSYINFSGFKVPDENILQFIQICGKALSISLSYMMISRLPPLRSVSDGASNDERISRNFNILARPRELRMWGSFGTGIGLSPVEQAAMFRMCPNLESLTWRSAGDGASSLWLVLGHESPMSDHARNFCATLSKDPWPLTALQSLDLSFCMMKDEDHATLISRVHRLKSYKAVCSQFGPLSLDALIGEGGQPSQRQQHRNTIETLFIDRCPSVTGNMILRILESCPNMKKLAADRITISEIAQGQSWICSGLESLEVYLAADDINRDEAGGNDNSINNESNIAQDISSEEFQRMQRTVYIRLNSLTRLRKLALTNRTSQPCSEKRTLDLRLQAGLGLLSNLRNLMELSFRLGVAQKMSVEEAHWITENWPKLKCMQGVWNEDESVYEEMKDIIKPEQMYFSSRD</sequence>
<dbReference type="AlphaFoldDB" id="A0A9P6N533"/>